<dbReference type="OrthoDB" id="8006128at2"/>
<proteinExistence type="predicted"/>
<reference evidence="1 2" key="1">
    <citation type="submission" date="2017-03" db="EMBL/GenBank/DDBJ databases">
        <authorList>
            <person name="Afonso C.L."/>
            <person name="Miller P.J."/>
            <person name="Scott M.A."/>
            <person name="Spackman E."/>
            <person name="Goraichik I."/>
            <person name="Dimitrov K.M."/>
            <person name="Suarez D.L."/>
            <person name="Swayne D.E."/>
        </authorList>
    </citation>
    <scope>NUCLEOTIDE SEQUENCE [LARGE SCALE GENOMIC DNA]</scope>
    <source>
        <strain evidence="1 2">CECT 7745</strain>
    </source>
</reference>
<keyword evidence="2" id="KW-1185">Reference proteome</keyword>
<evidence type="ECO:0000313" key="1">
    <source>
        <dbReference type="EMBL" id="SMC14373.1"/>
    </source>
</evidence>
<evidence type="ECO:0000313" key="2">
    <source>
        <dbReference type="Proteomes" id="UP000193224"/>
    </source>
</evidence>
<organism evidence="1 2">
    <name type="scientific">Roseovarius aestuarii</name>
    <dbReference type="NCBI Taxonomy" id="475083"/>
    <lineage>
        <taxon>Bacteria</taxon>
        <taxon>Pseudomonadati</taxon>
        <taxon>Pseudomonadota</taxon>
        <taxon>Alphaproteobacteria</taxon>
        <taxon>Rhodobacterales</taxon>
        <taxon>Roseobacteraceae</taxon>
        <taxon>Roseovarius</taxon>
    </lineage>
</organism>
<dbReference type="EMBL" id="FWXB01000025">
    <property type="protein sequence ID" value="SMC14373.1"/>
    <property type="molecule type" value="Genomic_DNA"/>
</dbReference>
<sequence length="218" mass="24486">MLIDESMLAEFRGEDGLCRLKPEYGGPRKYSDYPKLLAELVESAKRPNLMRDGSLKTVFTWDYFEELSERVDHGVVAMLAFTNLVPVLPITRNWMAFQHQGAGYACRQITFIGTVLEPKPAIKSAFFEIARANYCACRGWFEGPETDATITEKYIATVQELGMVCGIRARSELCESVYPVEANPVSMGICFDDVGDLTYLTEDEHVNPLILFLSSNSD</sequence>
<accession>A0A1X7BXM9</accession>
<dbReference type="Proteomes" id="UP000193224">
    <property type="component" value="Unassembled WGS sequence"/>
</dbReference>
<dbReference type="RefSeq" id="WP_085802276.1">
    <property type="nucleotide sequence ID" value="NZ_FWXB01000025.1"/>
</dbReference>
<dbReference type="AlphaFoldDB" id="A0A1X7BXM9"/>
<name>A0A1X7BXM9_9RHOB</name>
<protein>
    <submittedName>
        <fullName evidence="1">Uncharacterized protein</fullName>
    </submittedName>
</protein>
<gene>
    <name evidence="1" type="ORF">ROA7745_04240</name>
</gene>